<evidence type="ECO:0000256" key="5">
    <source>
        <dbReference type="PROSITE-ProRule" id="PRU10007"/>
    </source>
</evidence>
<dbReference type="Proteomes" id="UP000019471">
    <property type="component" value="Unassembled WGS sequence"/>
</dbReference>
<evidence type="ECO:0000256" key="4">
    <source>
        <dbReference type="ARBA" id="ARBA00049194"/>
    </source>
</evidence>
<dbReference type="CDD" id="cd07106">
    <property type="entry name" value="ALDH_AldA-AAD23400"/>
    <property type="match status" value="1"/>
</dbReference>
<proteinExistence type="inferred from homology"/>
<dbReference type="Gene3D" id="3.40.309.10">
    <property type="entry name" value="Aldehyde Dehydrogenase, Chain A, domain 2"/>
    <property type="match status" value="1"/>
</dbReference>
<dbReference type="GO" id="GO:0004029">
    <property type="term" value="F:aldehyde dehydrogenase (NAD+) activity"/>
    <property type="evidence" value="ECO:0007669"/>
    <property type="project" value="UniProtKB-EC"/>
</dbReference>
<dbReference type="STRING" id="1182543.W9WH01"/>
<dbReference type="GeneID" id="19194101"/>
<dbReference type="AlphaFoldDB" id="W9WH01"/>
<dbReference type="Gene3D" id="3.40.605.10">
    <property type="entry name" value="Aldehyde Dehydrogenase, Chain A, domain 1"/>
    <property type="match status" value="1"/>
</dbReference>
<accession>W9WH01</accession>
<dbReference type="PROSITE" id="PS00687">
    <property type="entry name" value="ALDEHYDE_DEHYDR_GLU"/>
    <property type="match status" value="1"/>
</dbReference>
<dbReference type="InterPro" id="IPR044086">
    <property type="entry name" value="LUC3-like"/>
</dbReference>
<dbReference type="EC" id="1.2.1.3" evidence="3"/>
<dbReference type="RefSeq" id="XP_007748174.1">
    <property type="nucleotide sequence ID" value="XM_007749984.1"/>
</dbReference>
<dbReference type="OrthoDB" id="310895at2759"/>
<evidence type="ECO:0000256" key="1">
    <source>
        <dbReference type="ARBA" id="ARBA00009986"/>
    </source>
</evidence>
<dbReference type="FunFam" id="3.40.605.10:FF:000007">
    <property type="entry name" value="NAD/NADP-dependent betaine aldehyde dehydrogenase"/>
    <property type="match status" value="1"/>
</dbReference>
<dbReference type="InterPro" id="IPR015590">
    <property type="entry name" value="Aldehyde_DH_dom"/>
</dbReference>
<feature type="active site" evidence="5">
    <location>
        <position position="264"/>
    </location>
</feature>
<reference evidence="8 9" key="1">
    <citation type="submission" date="2013-03" db="EMBL/GenBank/DDBJ databases">
        <title>The Genome Sequence of Cladophialophora psammophila CBS 110553.</title>
        <authorList>
            <consortium name="The Broad Institute Genomics Platform"/>
            <person name="Cuomo C."/>
            <person name="de Hoog S."/>
            <person name="Gorbushina A."/>
            <person name="Walker B."/>
            <person name="Young S.K."/>
            <person name="Zeng Q."/>
            <person name="Gargeya S."/>
            <person name="Fitzgerald M."/>
            <person name="Haas B."/>
            <person name="Abouelleil A."/>
            <person name="Allen A.W."/>
            <person name="Alvarado L."/>
            <person name="Arachchi H.M."/>
            <person name="Berlin A.M."/>
            <person name="Chapman S.B."/>
            <person name="Gainer-Dewar J."/>
            <person name="Goldberg J."/>
            <person name="Griggs A."/>
            <person name="Gujja S."/>
            <person name="Hansen M."/>
            <person name="Howarth C."/>
            <person name="Imamovic A."/>
            <person name="Ireland A."/>
            <person name="Larimer J."/>
            <person name="McCowan C."/>
            <person name="Murphy C."/>
            <person name="Pearson M."/>
            <person name="Poon T.W."/>
            <person name="Priest M."/>
            <person name="Roberts A."/>
            <person name="Saif S."/>
            <person name="Shea T."/>
            <person name="Sisk P."/>
            <person name="Sykes S."/>
            <person name="Wortman J."/>
            <person name="Nusbaum C."/>
            <person name="Birren B."/>
        </authorList>
    </citation>
    <scope>NUCLEOTIDE SEQUENCE [LARGE SCALE GENOMIC DNA]</scope>
    <source>
        <strain evidence="8 9">CBS 110553</strain>
    </source>
</reference>
<evidence type="ECO:0000256" key="2">
    <source>
        <dbReference type="ARBA" id="ARBA00023002"/>
    </source>
</evidence>
<dbReference type="PROSITE" id="PS00070">
    <property type="entry name" value="ALDEHYDE_DEHYDR_CYS"/>
    <property type="match status" value="1"/>
</dbReference>
<dbReference type="eggNOG" id="KOG2451">
    <property type="taxonomic scope" value="Eukaryota"/>
</dbReference>
<dbReference type="Pfam" id="PF00171">
    <property type="entry name" value="Aldedh"/>
    <property type="match status" value="1"/>
</dbReference>
<dbReference type="HOGENOM" id="CLU_005391_0_0_1"/>
<keyword evidence="9" id="KW-1185">Reference proteome</keyword>
<organism evidence="8 9">
    <name type="scientific">Cladophialophora psammophila CBS 110553</name>
    <dbReference type="NCBI Taxonomy" id="1182543"/>
    <lineage>
        <taxon>Eukaryota</taxon>
        <taxon>Fungi</taxon>
        <taxon>Dikarya</taxon>
        <taxon>Ascomycota</taxon>
        <taxon>Pezizomycotina</taxon>
        <taxon>Eurotiomycetes</taxon>
        <taxon>Chaetothyriomycetidae</taxon>
        <taxon>Chaetothyriales</taxon>
        <taxon>Herpotrichiellaceae</taxon>
        <taxon>Cladophialophora</taxon>
    </lineage>
</organism>
<evidence type="ECO:0000259" key="7">
    <source>
        <dbReference type="Pfam" id="PF00171"/>
    </source>
</evidence>
<comment type="similarity">
    <text evidence="1 6">Belongs to the aldehyde dehydrogenase family.</text>
</comment>
<protein>
    <recommendedName>
        <fullName evidence="3">aldehyde dehydrogenase (NAD(+))</fullName>
        <ecNumber evidence="3">1.2.1.3</ecNumber>
    </recommendedName>
</protein>
<gene>
    <name evidence="8" type="ORF">A1O5_09405</name>
</gene>
<dbReference type="EMBL" id="AMGX01000016">
    <property type="protein sequence ID" value="EXJ67392.1"/>
    <property type="molecule type" value="Genomic_DNA"/>
</dbReference>
<evidence type="ECO:0000313" key="9">
    <source>
        <dbReference type="Proteomes" id="UP000019471"/>
    </source>
</evidence>
<comment type="caution">
    <text evidence="8">The sequence shown here is derived from an EMBL/GenBank/DDBJ whole genome shotgun (WGS) entry which is preliminary data.</text>
</comment>
<dbReference type="PANTHER" id="PTHR11699">
    <property type="entry name" value="ALDEHYDE DEHYDROGENASE-RELATED"/>
    <property type="match status" value="1"/>
</dbReference>
<name>W9WH01_9EURO</name>
<dbReference type="InterPro" id="IPR016163">
    <property type="entry name" value="Ald_DH_C"/>
</dbReference>
<dbReference type="InterPro" id="IPR016161">
    <property type="entry name" value="Ald_DH/histidinol_DH"/>
</dbReference>
<dbReference type="FunFam" id="3.40.309.10:FF:000009">
    <property type="entry name" value="Aldehyde dehydrogenase A"/>
    <property type="match status" value="1"/>
</dbReference>
<keyword evidence="2 6" id="KW-0560">Oxidoreductase</keyword>
<evidence type="ECO:0000313" key="8">
    <source>
        <dbReference type="EMBL" id="EXJ67392.1"/>
    </source>
</evidence>
<evidence type="ECO:0000256" key="3">
    <source>
        <dbReference type="ARBA" id="ARBA00024226"/>
    </source>
</evidence>
<comment type="catalytic activity">
    <reaction evidence="4">
        <text>an aldehyde + NAD(+) + H2O = a carboxylate + NADH + 2 H(+)</text>
        <dbReference type="Rhea" id="RHEA:16185"/>
        <dbReference type="ChEBI" id="CHEBI:15377"/>
        <dbReference type="ChEBI" id="CHEBI:15378"/>
        <dbReference type="ChEBI" id="CHEBI:17478"/>
        <dbReference type="ChEBI" id="CHEBI:29067"/>
        <dbReference type="ChEBI" id="CHEBI:57540"/>
        <dbReference type="ChEBI" id="CHEBI:57945"/>
        <dbReference type="EC" id="1.2.1.3"/>
    </reaction>
</comment>
<evidence type="ECO:0000256" key="6">
    <source>
        <dbReference type="RuleBase" id="RU003345"/>
    </source>
</evidence>
<dbReference type="InterPro" id="IPR029510">
    <property type="entry name" value="Ald_DH_CS_GLU"/>
</dbReference>
<dbReference type="InterPro" id="IPR016160">
    <property type="entry name" value="Ald_DH_CS_CYS"/>
</dbReference>
<dbReference type="SUPFAM" id="SSF53720">
    <property type="entry name" value="ALDH-like"/>
    <property type="match status" value="1"/>
</dbReference>
<dbReference type="InterPro" id="IPR016162">
    <property type="entry name" value="Ald_DH_N"/>
</dbReference>
<feature type="domain" description="Aldehyde dehydrogenase" evidence="7">
    <location>
        <begin position="27"/>
        <end position="485"/>
    </location>
</feature>
<sequence length="493" mass="54506">MTDSSSFFAFYNVVDGALRRSPTIHNGIDPANCEKLWDTPVASKVDVNDAVEAAKKAFKEWKKTTFDQRVQLLREWQDALKIYSEEFSLIIMRENGKPVSAAIPMLFGHCLNSEKKKFADVEVQHSFVNMFEYFLSLKIPEEHHAASDREYRVKYTPLGVVVGITAWNFPLGQPLMKALPALLVGNCFILKPSPFTPYSGLKAVEIAQRFLPPGVLQVLGGDDQLGPWLTHHPDVHKVSFTGSTASGKKVAAAATQTLKRVTLELGGNDAAIVFPDVDVDEIAPQIAMGCFWNSGQVCTAMKRLYIHEDVYAKMLDALVREVKKMKMAPGTEAGAMVGPVQNEAQYQKLKDLFQDALEHNGKVVFGGSVREGAGYFFEPTIVDKLSDDSRLVTEEQFGPIVPVLPWSNEEDVVKRANNTAMGLAASVWTKNLTKAEEIADQLEVGSVYINSSEKVSFEVPFGGHKQSGIGYECGPNALAIYCDMQILHYNFKS</sequence>